<name>A0A9X3B687_9HYPH</name>
<dbReference type="GO" id="GO:0046872">
    <property type="term" value="F:metal ion binding"/>
    <property type="evidence" value="ECO:0007669"/>
    <property type="project" value="UniProtKB-KW"/>
</dbReference>
<dbReference type="GO" id="GO:0032259">
    <property type="term" value="P:methylation"/>
    <property type="evidence" value="ECO:0007669"/>
    <property type="project" value="UniProtKB-KW"/>
</dbReference>
<reference evidence="5" key="1">
    <citation type="submission" date="2022-08" db="EMBL/GenBank/DDBJ databases">
        <title>Chelativorans sichuanense sp. nov., a paraffin oil-degrading bacterium isolated from a mixture of oil-based drill cuttings and paddy soil.</title>
        <authorList>
            <person name="Yu J."/>
            <person name="Liu H."/>
            <person name="Chen Q."/>
        </authorList>
    </citation>
    <scope>NUCLEOTIDE SEQUENCE</scope>
    <source>
        <strain evidence="5">SCAU 2101</strain>
    </source>
</reference>
<evidence type="ECO:0000313" key="6">
    <source>
        <dbReference type="Proteomes" id="UP001149009"/>
    </source>
</evidence>
<evidence type="ECO:0000256" key="2">
    <source>
        <dbReference type="ARBA" id="ARBA00022946"/>
    </source>
</evidence>
<dbReference type="Gene3D" id="3.40.50.150">
    <property type="entry name" value="Vaccinia Virus protein VP39"/>
    <property type="match status" value="1"/>
</dbReference>
<dbReference type="InterPro" id="IPR052571">
    <property type="entry name" value="Mt_RNA_Methyltransferase"/>
</dbReference>
<dbReference type="RefSeq" id="WP_261514829.1">
    <property type="nucleotide sequence ID" value="NZ_JAODNV010000007.1"/>
</dbReference>
<dbReference type="GO" id="GO:0006412">
    <property type="term" value="P:translation"/>
    <property type="evidence" value="ECO:0007669"/>
    <property type="project" value="InterPro"/>
</dbReference>
<dbReference type="GO" id="GO:0015935">
    <property type="term" value="C:small ribosomal subunit"/>
    <property type="evidence" value="ECO:0007669"/>
    <property type="project" value="TreeGrafter"/>
</dbReference>
<dbReference type="GO" id="GO:0051536">
    <property type="term" value="F:iron-sulfur cluster binding"/>
    <property type="evidence" value="ECO:0007669"/>
    <property type="project" value="UniProtKB-KW"/>
</dbReference>
<dbReference type="InterPro" id="IPR029063">
    <property type="entry name" value="SAM-dependent_MTases_sf"/>
</dbReference>
<keyword evidence="2" id="KW-0809">Transit peptide</keyword>
<evidence type="ECO:0000256" key="1">
    <source>
        <dbReference type="ARBA" id="ARBA00022723"/>
    </source>
</evidence>
<comment type="caution">
    <text evidence="5">The sequence shown here is derived from an EMBL/GenBank/DDBJ whole genome shotgun (WGS) entry which is preliminary data.</text>
</comment>
<dbReference type="EMBL" id="JAODNV010000007">
    <property type="protein sequence ID" value="MCT8989977.1"/>
    <property type="molecule type" value="Genomic_DNA"/>
</dbReference>
<keyword evidence="5" id="KW-0808">Transferase</keyword>
<dbReference type="GO" id="GO:0003735">
    <property type="term" value="F:structural constituent of ribosome"/>
    <property type="evidence" value="ECO:0007669"/>
    <property type="project" value="TreeGrafter"/>
</dbReference>
<keyword evidence="5" id="KW-0489">Methyltransferase</keyword>
<sequence>MELPATLRQAADEILEGVSLHDLRRAAERLSQRYRGEVLDGCLHVSDVLAAKAYLVTRLPATYAAIRQSLAETARRNAECQPKSLLDIGSGPGTALWAALEEWPQIEEAVLVEASSPMRETGQRLARSLNLKRLSWRALKAEDLSGQAEPAELVTLCYVLDELAPAFRDLLVKRLWTLSLRMLVIVEPGTPAGWQRIMAAREILLKAGAHILAPCPHYAPCPVAPPDWCHFSRRVARSRLHRLAKGGDVPWEDEKFIYLAASRTATRQVGLRVLTPPRTASGAIRLKLCGPDGKLEERLVTRREGRAFKAARRIEWGDMLEL</sequence>
<accession>A0A9X3B687</accession>
<dbReference type="InterPro" id="IPR015324">
    <property type="entry name" value="Ribosomal_Rsm22-like"/>
</dbReference>
<dbReference type="Pfam" id="PF09243">
    <property type="entry name" value="Rsm22"/>
    <property type="match status" value="1"/>
</dbReference>
<dbReference type="GO" id="GO:0008168">
    <property type="term" value="F:methyltransferase activity"/>
    <property type="evidence" value="ECO:0007669"/>
    <property type="project" value="UniProtKB-KW"/>
</dbReference>
<evidence type="ECO:0000256" key="4">
    <source>
        <dbReference type="ARBA" id="ARBA00023014"/>
    </source>
</evidence>
<dbReference type="PANTHER" id="PTHR13184">
    <property type="entry name" value="37S RIBOSOMAL PROTEIN S22"/>
    <property type="match status" value="1"/>
</dbReference>
<organism evidence="5 6">
    <name type="scientific">Chelativorans petroleitrophicus</name>
    <dbReference type="NCBI Taxonomy" id="2975484"/>
    <lineage>
        <taxon>Bacteria</taxon>
        <taxon>Pseudomonadati</taxon>
        <taxon>Pseudomonadota</taxon>
        <taxon>Alphaproteobacteria</taxon>
        <taxon>Hyphomicrobiales</taxon>
        <taxon>Phyllobacteriaceae</taxon>
        <taxon>Chelativorans</taxon>
    </lineage>
</organism>
<dbReference type="AlphaFoldDB" id="A0A9X3B687"/>
<gene>
    <name evidence="5" type="ORF">NYR54_06665</name>
</gene>
<keyword evidence="4" id="KW-0411">Iron-sulfur</keyword>
<keyword evidence="6" id="KW-1185">Reference proteome</keyword>
<protein>
    <submittedName>
        <fullName evidence="5">Methyltransferase type 11</fullName>
    </submittedName>
</protein>
<keyword evidence="3" id="KW-0408">Iron</keyword>
<evidence type="ECO:0000256" key="3">
    <source>
        <dbReference type="ARBA" id="ARBA00023004"/>
    </source>
</evidence>
<dbReference type="PANTHER" id="PTHR13184:SF5">
    <property type="entry name" value="METHYLTRANSFERASE-LIKE PROTEIN 17, MITOCHONDRIAL"/>
    <property type="match status" value="1"/>
</dbReference>
<dbReference type="Proteomes" id="UP001149009">
    <property type="component" value="Unassembled WGS sequence"/>
</dbReference>
<keyword evidence="1" id="KW-0479">Metal-binding</keyword>
<proteinExistence type="predicted"/>
<evidence type="ECO:0000313" key="5">
    <source>
        <dbReference type="EMBL" id="MCT8989977.1"/>
    </source>
</evidence>
<dbReference type="SUPFAM" id="SSF53335">
    <property type="entry name" value="S-adenosyl-L-methionine-dependent methyltransferases"/>
    <property type="match status" value="1"/>
</dbReference>